<dbReference type="AlphaFoldDB" id="A0A8J3VKW4"/>
<evidence type="ECO:0000313" key="2">
    <source>
        <dbReference type="EMBL" id="GIH09957.1"/>
    </source>
</evidence>
<feature type="transmembrane region" description="Helical" evidence="1">
    <location>
        <begin position="12"/>
        <end position="33"/>
    </location>
</feature>
<keyword evidence="1" id="KW-1133">Transmembrane helix</keyword>
<reference evidence="2" key="1">
    <citation type="submission" date="2021-01" db="EMBL/GenBank/DDBJ databases">
        <title>Whole genome shotgun sequence of Rhizocola hellebori NBRC 109834.</title>
        <authorList>
            <person name="Komaki H."/>
            <person name="Tamura T."/>
        </authorList>
    </citation>
    <scope>NUCLEOTIDE SEQUENCE</scope>
    <source>
        <strain evidence="2">NBRC 109834</strain>
    </source>
</reference>
<feature type="transmembrane region" description="Helical" evidence="1">
    <location>
        <begin position="62"/>
        <end position="82"/>
    </location>
</feature>
<name>A0A8J3VKW4_9ACTN</name>
<comment type="caution">
    <text evidence="2">The sequence shown here is derived from an EMBL/GenBank/DDBJ whole genome shotgun (WGS) entry which is preliminary data.</text>
</comment>
<evidence type="ECO:0000313" key="3">
    <source>
        <dbReference type="Proteomes" id="UP000612899"/>
    </source>
</evidence>
<keyword evidence="3" id="KW-1185">Reference proteome</keyword>
<proteinExistence type="predicted"/>
<keyword evidence="1" id="KW-0812">Transmembrane</keyword>
<dbReference type="Proteomes" id="UP000612899">
    <property type="component" value="Unassembled WGS sequence"/>
</dbReference>
<organism evidence="2 3">
    <name type="scientific">Rhizocola hellebori</name>
    <dbReference type="NCBI Taxonomy" id="1392758"/>
    <lineage>
        <taxon>Bacteria</taxon>
        <taxon>Bacillati</taxon>
        <taxon>Actinomycetota</taxon>
        <taxon>Actinomycetes</taxon>
        <taxon>Micromonosporales</taxon>
        <taxon>Micromonosporaceae</taxon>
        <taxon>Rhizocola</taxon>
    </lineage>
</organism>
<gene>
    <name evidence="2" type="ORF">Rhe02_80240</name>
</gene>
<evidence type="ECO:0000256" key="1">
    <source>
        <dbReference type="SAM" id="Phobius"/>
    </source>
</evidence>
<feature type="transmembrane region" description="Helical" evidence="1">
    <location>
        <begin position="155"/>
        <end position="173"/>
    </location>
</feature>
<sequence>MMKAMRRLARTAPGPLAVRGIVFFAAAAGIWIAAPTAFVSLRFLLPILISAAMPALLPNSRVVGATMVFIVGLWMVATLAFGEPATPGRTFLAACALYLTHSAATLAAMLPHDAIVDNQVIIRWAGRTAMVIGSSGVVTIVVVVAAPGLTPTTSIFALLGGLAVVVGLVAVLARSAGIRRR</sequence>
<feature type="transmembrane region" description="Helical" evidence="1">
    <location>
        <begin position="129"/>
        <end position="149"/>
    </location>
</feature>
<dbReference type="EMBL" id="BONY01000080">
    <property type="protein sequence ID" value="GIH09957.1"/>
    <property type="molecule type" value="Genomic_DNA"/>
</dbReference>
<keyword evidence="1" id="KW-0472">Membrane</keyword>
<dbReference type="RefSeq" id="WP_203913678.1">
    <property type="nucleotide sequence ID" value="NZ_BONY01000080.1"/>
</dbReference>
<accession>A0A8J3VKW4</accession>
<protein>
    <submittedName>
        <fullName evidence="2">Uncharacterized protein</fullName>
    </submittedName>
</protein>